<dbReference type="InterPro" id="IPR003172">
    <property type="entry name" value="ML_dom"/>
</dbReference>
<feature type="transmembrane region" description="Helical" evidence="7">
    <location>
        <begin position="74"/>
        <end position="94"/>
    </location>
</feature>
<keyword evidence="10" id="KW-1185">Reference proteome</keyword>
<dbReference type="AlphaFoldDB" id="W9RVJ5"/>
<evidence type="ECO:0000256" key="4">
    <source>
        <dbReference type="ARBA" id="ARBA00022448"/>
    </source>
</evidence>
<organism evidence="9 10">
    <name type="scientific">Morus notabilis</name>
    <dbReference type="NCBI Taxonomy" id="981085"/>
    <lineage>
        <taxon>Eukaryota</taxon>
        <taxon>Viridiplantae</taxon>
        <taxon>Streptophyta</taxon>
        <taxon>Embryophyta</taxon>
        <taxon>Tracheophyta</taxon>
        <taxon>Spermatophyta</taxon>
        <taxon>Magnoliopsida</taxon>
        <taxon>eudicotyledons</taxon>
        <taxon>Gunneridae</taxon>
        <taxon>Pentapetalae</taxon>
        <taxon>rosids</taxon>
        <taxon>fabids</taxon>
        <taxon>Rosales</taxon>
        <taxon>Moraceae</taxon>
        <taxon>Moreae</taxon>
        <taxon>Morus</taxon>
    </lineage>
</organism>
<feature type="transmembrane region" description="Helical" evidence="7">
    <location>
        <begin position="114"/>
        <end position="132"/>
    </location>
</feature>
<proteinExistence type="inferred from homology"/>
<keyword evidence="5" id="KW-0732">Signal</keyword>
<evidence type="ECO:0000256" key="1">
    <source>
        <dbReference type="ARBA" id="ARBA00002053"/>
    </source>
</evidence>
<evidence type="ECO:0000256" key="5">
    <source>
        <dbReference type="ARBA" id="ARBA00022729"/>
    </source>
</evidence>
<keyword evidence="7" id="KW-0472">Membrane</keyword>
<dbReference type="GO" id="GO:0032366">
    <property type="term" value="P:intracellular sterol transport"/>
    <property type="evidence" value="ECO:0007669"/>
    <property type="project" value="InterPro"/>
</dbReference>
<dbReference type="InterPro" id="IPR033917">
    <property type="entry name" value="ML_PG-PI_TP"/>
</dbReference>
<comment type="similarity">
    <text evidence="2">Belongs to the NPC2 family.</text>
</comment>
<keyword evidence="4" id="KW-0813">Transport</keyword>
<dbReference type="eggNOG" id="KOG4680">
    <property type="taxonomic scope" value="Eukaryota"/>
</dbReference>
<dbReference type="EMBL" id="KE345730">
    <property type="protein sequence ID" value="EXC12975.1"/>
    <property type="molecule type" value="Genomic_DNA"/>
</dbReference>
<evidence type="ECO:0000313" key="10">
    <source>
        <dbReference type="Proteomes" id="UP000030645"/>
    </source>
</evidence>
<comment type="function">
    <text evidence="1">Catalyzes the intermembrane transfer of phosphatidylglycerol and phosphatidylinositol.</text>
</comment>
<evidence type="ECO:0000256" key="7">
    <source>
        <dbReference type="SAM" id="Phobius"/>
    </source>
</evidence>
<accession>W9RVJ5</accession>
<reference evidence="10" key="1">
    <citation type="submission" date="2013-01" db="EMBL/GenBank/DDBJ databases">
        <title>Draft Genome Sequence of a Mulberry Tree, Morus notabilis C.K. Schneid.</title>
        <authorList>
            <person name="He N."/>
            <person name="Zhao S."/>
        </authorList>
    </citation>
    <scope>NUCLEOTIDE SEQUENCE</scope>
</reference>
<name>W9RVJ5_9ROSA</name>
<dbReference type="CDD" id="cd00917">
    <property type="entry name" value="PG-PI_TP"/>
    <property type="match status" value="1"/>
</dbReference>
<dbReference type="Proteomes" id="UP000030645">
    <property type="component" value="Unassembled WGS sequence"/>
</dbReference>
<dbReference type="GO" id="GO:0032934">
    <property type="term" value="F:sterol binding"/>
    <property type="evidence" value="ECO:0007669"/>
    <property type="project" value="InterPro"/>
</dbReference>
<keyword evidence="6" id="KW-0445">Lipid transport</keyword>
<dbReference type="Pfam" id="PF02221">
    <property type="entry name" value="E1_DerP2_DerF2"/>
    <property type="match status" value="1"/>
</dbReference>
<feature type="domain" description="MD-2-related lipid-recognition" evidence="8">
    <location>
        <begin position="135"/>
        <end position="250"/>
    </location>
</feature>
<dbReference type="PANTHER" id="PTHR11306">
    <property type="entry name" value="NIEMANN PICK TYPE C2 PROTEIN NPC2-RELATED"/>
    <property type="match status" value="1"/>
</dbReference>
<evidence type="ECO:0000256" key="6">
    <source>
        <dbReference type="ARBA" id="ARBA00023055"/>
    </source>
</evidence>
<dbReference type="SMART" id="SM00737">
    <property type="entry name" value="ML"/>
    <property type="match status" value="1"/>
</dbReference>
<evidence type="ECO:0000256" key="2">
    <source>
        <dbReference type="ARBA" id="ARBA00006370"/>
    </source>
</evidence>
<protein>
    <recommendedName>
        <fullName evidence="8">MD-2-related lipid-recognition domain-containing protein</fullName>
    </recommendedName>
</protein>
<dbReference type="SUPFAM" id="SSF81296">
    <property type="entry name" value="E set domains"/>
    <property type="match status" value="1"/>
</dbReference>
<dbReference type="PANTHER" id="PTHR11306:SF0">
    <property type="entry name" value="PHOSPHATIDYLGLYCEROL_PHOSPHATIDYLINOSITOL TRANSFER PROTEIN"/>
    <property type="match status" value="1"/>
</dbReference>
<gene>
    <name evidence="9" type="ORF">L484_016905</name>
</gene>
<evidence type="ECO:0000313" key="9">
    <source>
        <dbReference type="EMBL" id="EXC12975.1"/>
    </source>
</evidence>
<dbReference type="InterPro" id="IPR039670">
    <property type="entry name" value="NPC2-like"/>
</dbReference>
<comment type="subunit">
    <text evidence="3">Monomer.</text>
</comment>
<sequence length="329" mass="35869">MQKNPGGRRYTVVRRRRARGDMSNPGCPSPNPNFLLGRAGIGPARPSPKKFGLQAACRPEVPALLKHIKTHSDHVFKCVALIFLISLCLIKTFAIRNQFAKLSKNLVGMAEKKLIVVVLASLLCLIVPLARATKFHYCDTSAVYDVKVEGIEISPYPVERGKPVTFTINANTGAEISGGKMVMDVSILGFRIHSETHDLCEETNCPVPAGDFVISQSRVLPPFTLHGSLTLTMSLMDEESRVLTCIGFKFRLGVGSSVANSEAISGGKLVIDVSDGTIHSETRDLCEETSCPVSSVDFMISHTRVLPGFTPPGSFNLKMKLSDRENRDL</sequence>
<evidence type="ECO:0000259" key="8">
    <source>
        <dbReference type="SMART" id="SM00737"/>
    </source>
</evidence>
<keyword evidence="7" id="KW-0812">Transmembrane</keyword>
<dbReference type="Gene3D" id="2.60.40.770">
    <property type="match status" value="1"/>
</dbReference>
<keyword evidence="7" id="KW-1133">Transmembrane helix</keyword>
<dbReference type="InterPro" id="IPR014756">
    <property type="entry name" value="Ig_E-set"/>
</dbReference>
<evidence type="ECO:0000256" key="3">
    <source>
        <dbReference type="ARBA" id="ARBA00011245"/>
    </source>
</evidence>